<comment type="caution">
    <text evidence="2">The sequence shown here is derived from an EMBL/GenBank/DDBJ whole genome shotgun (WGS) entry which is preliminary data.</text>
</comment>
<accession>A0A1F7U570</accession>
<dbReference type="EMBL" id="MGEA01000060">
    <property type="protein sequence ID" value="OGL73420.1"/>
    <property type="molecule type" value="Genomic_DNA"/>
</dbReference>
<sequence>MEYPFHLIPKGNNGQNVFDDDEDRLVMLNIIRSCKDDIGFTLYHYCLMTNHVHLVLRPHDHKKMPEITRYINLTYSLYHKKKYGRVGHLWRNRSKKYVIWNDEYAAVIGPYVESNPVKAGIVGRAEEHQWSSARFYILRKYDDLITPAPWFLALGKTDIRRIASYKRKLEFLATKNNAKKYMRKLEKLINVQITTERVAA</sequence>
<protein>
    <recommendedName>
        <fullName evidence="1">Transposase IS200-like domain-containing protein</fullName>
    </recommendedName>
</protein>
<dbReference type="Pfam" id="PF01797">
    <property type="entry name" value="Y1_Tnp"/>
    <property type="match status" value="1"/>
</dbReference>
<dbReference type="SUPFAM" id="SSF143422">
    <property type="entry name" value="Transposase IS200-like"/>
    <property type="match status" value="1"/>
</dbReference>
<proteinExistence type="predicted"/>
<dbReference type="Proteomes" id="UP000177088">
    <property type="component" value="Unassembled WGS sequence"/>
</dbReference>
<feature type="domain" description="Transposase IS200-like" evidence="1">
    <location>
        <begin position="2"/>
        <end position="115"/>
    </location>
</feature>
<name>A0A1F7U570_9BACT</name>
<dbReference type="GO" id="GO:0003677">
    <property type="term" value="F:DNA binding"/>
    <property type="evidence" value="ECO:0007669"/>
    <property type="project" value="InterPro"/>
</dbReference>
<evidence type="ECO:0000313" key="2">
    <source>
        <dbReference type="EMBL" id="OGL73420.1"/>
    </source>
</evidence>
<dbReference type="InterPro" id="IPR036515">
    <property type="entry name" value="Transposase_17_sf"/>
</dbReference>
<dbReference type="InterPro" id="IPR002686">
    <property type="entry name" value="Transposase_17"/>
</dbReference>
<dbReference type="Gene3D" id="3.30.70.1290">
    <property type="entry name" value="Transposase IS200-like"/>
    <property type="match status" value="1"/>
</dbReference>
<dbReference type="SMART" id="SM01321">
    <property type="entry name" value="Y1_Tnp"/>
    <property type="match status" value="1"/>
</dbReference>
<dbReference type="PANTHER" id="PTHR34322">
    <property type="entry name" value="TRANSPOSASE, Y1_TNP DOMAIN-CONTAINING"/>
    <property type="match status" value="1"/>
</dbReference>
<organism evidence="2 3">
    <name type="scientific">Candidatus Uhrbacteria bacterium RIFCSPHIGHO2_02_FULL_60_10</name>
    <dbReference type="NCBI Taxonomy" id="1802392"/>
    <lineage>
        <taxon>Bacteria</taxon>
        <taxon>Candidatus Uhriibacteriota</taxon>
    </lineage>
</organism>
<dbReference type="GO" id="GO:0006313">
    <property type="term" value="P:DNA transposition"/>
    <property type="evidence" value="ECO:0007669"/>
    <property type="project" value="InterPro"/>
</dbReference>
<gene>
    <name evidence="2" type="ORF">A3C96_00755</name>
</gene>
<evidence type="ECO:0000313" key="3">
    <source>
        <dbReference type="Proteomes" id="UP000177088"/>
    </source>
</evidence>
<dbReference type="AlphaFoldDB" id="A0A1F7U570"/>
<dbReference type="PANTHER" id="PTHR34322:SF2">
    <property type="entry name" value="TRANSPOSASE IS200-LIKE DOMAIN-CONTAINING PROTEIN"/>
    <property type="match status" value="1"/>
</dbReference>
<dbReference type="GO" id="GO:0004803">
    <property type="term" value="F:transposase activity"/>
    <property type="evidence" value="ECO:0007669"/>
    <property type="project" value="InterPro"/>
</dbReference>
<reference evidence="2 3" key="1">
    <citation type="journal article" date="2016" name="Nat. Commun.">
        <title>Thousands of microbial genomes shed light on interconnected biogeochemical processes in an aquifer system.</title>
        <authorList>
            <person name="Anantharaman K."/>
            <person name="Brown C.T."/>
            <person name="Hug L.A."/>
            <person name="Sharon I."/>
            <person name="Castelle C.J."/>
            <person name="Probst A.J."/>
            <person name="Thomas B.C."/>
            <person name="Singh A."/>
            <person name="Wilkins M.J."/>
            <person name="Karaoz U."/>
            <person name="Brodie E.L."/>
            <person name="Williams K.H."/>
            <person name="Hubbard S.S."/>
            <person name="Banfield J.F."/>
        </authorList>
    </citation>
    <scope>NUCLEOTIDE SEQUENCE [LARGE SCALE GENOMIC DNA]</scope>
</reference>
<evidence type="ECO:0000259" key="1">
    <source>
        <dbReference type="SMART" id="SM01321"/>
    </source>
</evidence>